<dbReference type="InterPro" id="IPR006027">
    <property type="entry name" value="NusB_RsmB_TIM44"/>
</dbReference>
<keyword evidence="5" id="KW-0698">rRNA processing</keyword>
<dbReference type="EMBL" id="CP001390">
    <property type="protein sequence ID" value="ACM19451.1"/>
    <property type="molecule type" value="Genomic_DNA"/>
</dbReference>
<feature type="domain" description="SAM-dependent MTase RsmB/NOP-type" evidence="14">
    <location>
        <begin position="172"/>
        <end position="448"/>
    </location>
</feature>
<evidence type="ECO:0000256" key="13">
    <source>
        <dbReference type="PROSITE-ProRule" id="PRU01023"/>
    </source>
</evidence>
<evidence type="ECO:0000259" key="14">
    <source>
        <dbReference type="PROSITE" id="PS51686"/>
    </source>
</evidence>
<keyword evidence="16" id="KW-1185">Reference proteome</keyword>
<dbReference type="GO" id="GO:0008649">
    <property type="term" value="F:rRNA methyltransferase activity"/>
    <property type="evidence" value="ECO:0007669"/>
    <property type="project" value="InterPro"/>
</dbReference>
<feature type="binding site" evidence="13">
    <location>
        <position position="313"/>
    </location>
    <ligand>
        <name>S-adenosyl-L-methionine</name>
        <dbReference type="ChEBI" id="CHEBI:59789"/>
    </ligand>
</feature>
<dbReference type="Gene3D" id="1.10.940.10">
    <property type="entry name" value="NusB-like"/>
    <property type="match status" value="1"/>
</dbReference>
<evidence type="ECO:0000313" key="16">
    <source>
        <dbReference type="Proteomes" id="UP000007721"/>
    </source>
</evidence>
<dbReference type="RefSeq" id="WP_012646180.1">
    <property type="nucleotide sequence ID" value="NC_011979.1"/>
</dbReference>
<dbReference type="STRING" id="316067.Geob_1091"/>
<evidence type="ECO:0000256" key="9">
    <source>
        <dbReference type="ARBA" id="ARBA00022884"/>
    </source>
</evidence>
<dbReference type="eggNOG" id="COG0144">
    <property type="taxonomic scope" value="Bacteria"/>
</dbReference>
<comment type="subcellular location">
    <subcellularLocation>
        <location evidence="2">Cytoplasm</location>
    </subcellularLocation>
</comment>
<keyword evidence="7 13" id="KW-0808">Transferase</keyword>
<evidence type="ECO:0000256" key="10">
    <source>
        <dbReference type="ARBA" id="ARBA00030399"/>
    </source>
</evidence>
<dbReference type="Gene3D" id="3.40.50.150">
    <property type="entry name" value="Vaccinia Virus protein VP39"/>
    <property type="match status" value="1"/>
</dbReference>
<comment type="catalytic activity">
    <reaction evidence="12">
        <text>cytidine(967) in 16S rRNA + S-adenosyl-L-methionine = 5-methylcytidine(967) in 16S rRNA + S-adenosyl-L-homocysteine + H(+)</text>
        <dbReference type="Rhea" id="RHEA:42748"/>
        <dbReference type="Rhea" id="RHEA-COMP:10219"/>
        <dbReference type="Rhea" id="RHEA-COMP:10220"/>
        <dbReference type="ChEBI" id="CHEBI:15378"/>
        <dbReference type="ChEBI" id="CHEBI:57856"/>
        <dbReference type="ChEBI" id="CHEBI:59789"/>
        <dbReference type="ChEBI" id="CHEBI:74483"/>
        <dbReference type="ChEBI" id="CHEBI:82748"/>
        <dbReference type="EC" id="2.1.1.176"/>
    </reaction>
</comment>
<dbReference type="InterPro" id="IPR023267">
    <property type="entry name" value="RCMT"/>
</dbReference>
<keyword evidence="6 13" id="KW-0489">Methyltransferase</keyword>
<dbReference type="InterPro" id="IPR054728">
    <property type="entry name" value="RsmB-like_ferredoxin"/>
</dbReference>
<dbReference type="PANTHER" id="PTHR22807:SF61">
    <property type="entry name" value="NOL1_NOP2_SUN FAMILY PROTEIN _ ANTITERMINATION NUSB DOMAIN-CONTAINING PROTEIN"/>
    <property type="match status" value="1"/>
</dbReference>
<evidence type="ECO:0000256" key="8">
    <source>
        <dbReference type="ARBA" id="ARBA00022691"/>
    </source>
</evidence>
<dbReference type="InterPro" id="IPR029063">
    <property type="entry name" value="SAM-dependent_MTases_sf"/>
</dbReference>
<sequence length="448" mass="49647">MSSSNPRSAAFEILLRIDKERSYADILIDRELSAGALQGPDRGLLTELVYGVLRRQATLDHIIRRFSSQRLERLERSVLLLLRIGLYQMFYLDRVPVSAAVNETVKLAKVLVPRASGFINAVLRNADRERDHISYPDREKDPAAYLATVYSHPVWLAAAWIGQLGLDEAEMLARAMAEPPAITVRTNTLKTTRQQLMEILSAEGVQCETGRFSPMAIRINLSGSVSRLKSFRDGLFFVQDESSQLAAMFLGPQAGERVLDACAAPGGKSTQLAQLMGDRGEILACDVIGRKLKLVDENAARLGISSIRTVLLDTARPLKSLERSPLDRILLDAPCSGLGVIRRNPEGKWWKSAADVIDLAKGQRALLENLAGHLRSGGSLLYATCSTAVEENEAVIEAFLSRHDEFVIEDLRLLFPDLAELFTPAGFFRAWPHRHGMDGFFAARLKKK</sequence>
<dbReference type="AlphaFoldDB" id="B9M341"/>
<dbReference type="Pfam" id="PF01189">
    <property type="entry name" value="Methyltr_RsmB-F"/>
    <property type="match status" value="1"/>
</dbReference>
<reference evidence="15 16" key="1">
    <citation type="submission" date="2009-01" db="EMBL/GenBank/DDBJ databases">
        <title>Complete sequence of Geobacter sp. FRC-32.</title>
        <authorList>
            <consortium name="US DOE Joint Genome Institute"/>
            <person name="Lucas S."/>
            <person name="Copeland A."/>
            <person name="Lapidus A."/>
            <person name="Glavina del Rio T."/>
            <person name="Dalin E."/>
            <person name="Tice H."/>
            <person name="Bruce D."/>
            <person name="Goodwin L."/>
            <person name="Pitluck S."/>
            <person name="Saunders E."/>
            <person name="Brettin T."/>
            <person name="Detter J.C."/>
            <person name="Han C."/>
            <person name="Larimer F."/>
            <person name="Land M."/>
            <person name="Hauser L."/>
            <person name="Kyrpides N."/>
            <person name="Ovchinnikova G."/>
            <person name="Kostka J."/>
            <person name="Richardson P."/>
        </authorList>
    </citation>
    <scope>NUCLEOTIDE SEQUENCE [LARGE SCALE GENOMIC DNA]</scope>
    <source>
        <strain evidence="16">DSM 22248 / JCM 15807 / FRC-32</strain>
    </source>
</reference>
<keyword evidence="9 13" id="KW-0694">RNA-binding</keyword>
<dbReference type="HOGENOM" id="CLU_005316_0_1_7"/>
<evidence type="ECO:0000256" key="12">
    <source>
        <dbReference type="ARBA" id="ARBA00047283"/>
    </source>
</evidence>
<dbReference type="NCBIfam" id="TIGR00563">
    <property type="entry name" value="rsmB"/>
    <property type="match status" value="1"/>
</dbReference>
<evidence type="ECO:0000256" key="2">
    <source>
        <dbReference type="ARBA" id="ARBA00004496"/>
    </source>
</evidence>
<dbReference type="InterPro" id="IPR049560">
    <property type="entry name" value="MeTrfase_RsmB-F_NOP2_cat"/>
</dbReference>
<dbReference type="SUPFAM" id="SSF53335">
    <property type="entry name" value="S-adenosyl-L-methionine-dependent methyltransferases"/>
    <property type="match status" value="1"/>
</dbReference>
<evidence type="ECO:0000256" key="11">
    <source>
        <dbReference type="ARBA" id="ARBA00031088"/>
    </source>
</evidence>
<proteinExistence type="inferred from homology"/>
<dbReference type="EC" id="2.1.1.176" evidence="3"/>
<evidence type="ECO:0000256" key="4">
    <source>
        <dbReference type="ARBA" id="ARBA00022490"/>
    </source>
</evidence>
<evidence type="ECO:0000256" key="7">
    <source>
        <dbReference type="ARBA" id="ARBA00022679"/>
    </source>
</evidence>
<dbReference type="FunFam" id="3.30.70.1170:FF:000003">
    <property type="entry name" value="16S rRNA (Cytosine(967)-C(5))-methyltransferase RsmB"/>
    <property type="match status" value="1"/>
</dbReference>
<dbReference type="InterPro" id="IPR004573">
    <property type="entry name" value="rRNA_ssu_MeTfrase_B"/>
</dbReference>
<dbReference type="InterPro" id="IPR035926">
    <property type="entry name" value="NusB-like_sf"/>
</dbReference>
<dbReference type="SUPFAM" id="SSF48013">
    <property type="entry name" value="NusB-like"/>
    <property type="match status" value="1"/>
</dbReference>
<comment type="similarity">
    <text evidence="13">Belongs to the class I-like SAM-binding methyltransferase superfamily. RsmB/NOP family.</text>
</comment>
<name>B9M341_GEODF</name>
<dbReference type="GO" id="GO:0003723">
    <property type="term" value="F:RNA binding"/>
    <property type="evidence" value="ECO:0007669"/>
    <property type="project" value="UniProtKB-UniRule"/>
</dbReference>
<keyword evidence="4" id="KW-0963">Cytoplasm</keyword>
<dbReference type="FunFam" id="3.40.50.150:FF:000257">
    <property type="entry name" value="16S rRNA methyltransferase"/>
    <property type="match status" value="1"/>
</dbReference>
<organism evidence="15 16">
    <name type="scientific">Geotalea daltonii (strain DSM 22248 / JCM 15807 / FRC-32)</name>
    <name type="common">Geobacter daltonii</name>
    <dbReference type="NCBI Taxonomy" id="316067"/>
    <lineage>
        <taxon>Bacteria</taxon>
        <taxon>Pseudomonadati</taxon>
        <taxon>Thermodesulfobacteriota</taxon>
        <taxon>Desulfuromonadia</taxon>
        <taxon>Geobacterales</taxon>
        <taxon>Geobacteraceae</taxon>
        <taxon>Geotalea</taxon>
    </lineage>
</organism>
<evidence type="ECO:0000256" key="5">
    <source>
        <dbReference type="ARBA" id="ARBA00022552"/>
    </source>
</evidence>
<keyword evidence="8 13" id="KW-0949">S-adenosyl-L-methionine</keyword>
<dbReference type="GO" id="GO:0005737">
    <property type="term" value="C:cytoplasm"/>
    <property type="evidence" value="ECO:0007669"/>
    <property type="project" value="UniProtKB-SubCell"/>
</dbReference>
<dbReference type="KEGG" id="geo:Geob_1091"/>
<dbReference type="PRINTS" id="PR02008">
    <property type="entry name" value="RCMTFAMILY"/>
</dbReference>
<accession>B9M341</accession>
<dbReference type="InterPro" id="IPR001678">
    <property type="entry name" value="MeTrfase_RsmB-F_NOP2_dom"/>
</dbReference>
<dbReference type="NCBIfam" id="NF011494">
    <property type="entry name" value="PRK14902.1"/>
    <property type="match status" value="1"/>
</dbReference>
<dbReference type="Proteomes" id="UP000007721">
    <property type="component" value="Chromosome"/>
</dbReference>
<dbReference type="PROSITE" id="PS51686">
    <property type="entry name" value="SAM_MT_RSMB_NOP"/>
    <property type="match status" value="1"/>
</dbReference>
<feature type="active site" description="Nucleophile" evidence="13">
    <location>
        <position position="385"/>
    </location>
</feature>
<evidence type="ECO:0000256" key="1">
    <source>
        <dbReference type="ARBA" id="ARBA00002724"/>
    </source>
</evidence>
<dbReference type="PANTHER" id="PTHR22807">
    <property type="entry name" value="NOP2 YEAST -RELATED NOL1/NOP2/FMU SUN DOMAIN-CONTAINING"/>
    <property type="match status" value="1"/>
</dbReference>
<feature type="binding site" evidence="13">
    <location>
        <begin position="262"/>
        <end position="268"/>
    </location>
    <ligand>
        <name>S-adenosyl-L-methionine</name>
        <dbReference type="ChEBI" id="CHEBI:59789"/>
    </ligand>
</feature>
<dbReference type="eggNOG" id="COG0781">
    <property type="taxonomic scope" value="Bacteria"/>
</dbReference>
<dbReference type="Pfam" id="PF22458">
    <property type="entry name" value="RsmF-B_ferredox"/>
    <property type="match status" value="1"/>
</dbReference>
<feature type="binding site" evidence="13">
    <location>
        <position position="332"/>
    </location>
    <ligand>
        <name>S-adenosyl-L-methionine</name>
        <dbReference type="ChEBI" id="CHEBI:59789"/>
    </ligand>
</feature>
<dbReference type="GO" id="GO:0006355">
    <property type="term" value="P:regulation of DNA-templated transcription"/>
    <property type="evidence" value="ECO:0007669"/>
    <property type="project" value="InterPro"/>
</dbReference>
<protein>
    <recommendedName>
        <fullName evidence="3">16S rRNA (cytosine(967)-C(5))-methyltransferase</fullName>
        <ecNumber evidence="3">2.1.1.176</ecNumber>
    </recommendedName>
    <alternativeName>
        <fullName evidence="10">16S rRNA m5C967 methyltransferase</fullName>
    </alternativeName>
    <alternativeName>
        <fullName evidence="11">rRNA (cytosine-C(5)-)-methyltransferase RsmB</fullName>
    </alternativeName>
</protein>
<comment type="function">
    <text evidence="1">Specifically methylates the cytosine at position 967 (m5C967) of 16S rRNA.</text>
</comment>
<dbReference type="OrthoDB" id="9810297at2"/>
<gene>
    <name evidence="15" type="primary">rsmB</name>
    <name evidence="15" type="ordered locus">Geob_1091</name>
</gene>
<evidence type="ECO:0000256" key="6">
    <source>
        <dbReference type="ARBA" id="ARBA00022603"/>
    </source>
</evidence>
<dbReference type="Pfam" id="PF01029">
    <property type="entry name" value="NusB"/>
    <property type="match status" value="1"/>
</dbReference>
<evidence type="ECO:0000256" key="3">
    <source>
        <dbReference type="ARBA" id="ARBA00012140"/>
    </source>
</evidence>
<dbReference type="Gene3D" id="3.30.70.1170">
    <property type="entry name" value="Sun protein, domain 3"/>
    <property type="match status" value="1"/>
</dbReference>
<feature type="binding site" evidence="13">
    <location>
        <position position="286"/>
    </location>
    <ligand>
        <name>S-adenosyl-L-methionine</name>
        <dbReference type="ChEBI" id="CHEBI:59789"/>
    </ligand>
</feature>
<evidence type="ECO:0000313" key="15">
    <source>
        <dbReference type="EMBL" id="ACM19451.1"/>
    </source>
</evidence>
<dbReference type="CDD" id="cd02440">
    <property type="entry name" value="AdoMet_MTases"/>
    <property type="match status" value="1"/>
</dbReference>